<dbReference type="AlphaFoldDB" id="A0AAE3HKX1"/>
<dbReference type="Proteomes" id="UP001204445">
    <property type="component" value="Unassembled WGS sequence"/>
</dbReference>
<evidence type="ECO:0000313" key="1">
    <source>
        <dbReference type="EMBL" id="MCS3902338.1"/>
    </source>
</evidence>
<reference evidence="1" key="1">
    <citation type="submission" date="2022-08" db="EMBL/GenBank/DDBJ databases">
        <title>Genomic Encyclopedia of Type Strains, Phase III (KMG-III): the genomes of soil and plant-associated and newly described type strains.</title>
        <authorList>
            <person name="Whitman W."/>
        </authorList>
    </citation>
    <scope>NUCLEOTIDE SEQUENCE</scope>
    <source>
        <strain evidence="1">HMT 1</strain>
    </source>
</reference>
<proteinExistence type="predicted"/>
<dbReference type="EMBL" id="JANUCT010000002">
    <property type="protein sequence ID" value="MCS3902338.1"/>
    <property type="molecule type" value="Genomic_DNA"/>
</dbReference>
<dbReference type="InterPro" id="IPR010727">
    <property type="entry name" value="DUF1302"/>
</dbReference>
<evidence type="ECO:0008006" key="3">
    <source>
        <dbReference type="Google" id="ProtNLM"/>
    </source>
</evidence>
<sequence>MLGVIAPAAPAVDFELGDISGRLDTTLSWGQNYRVSARDPDLVGIANGGNAYSVNADDGNLNYDRGLISNAFLVTSELEAHYRNFGLFVRGTGLRDTLNDGGSTERTPLTEAAIDRVGKDLRLLDAYLSVRFDVADRPAELRIGEQVVNWGESTFIQNGINAINPFDVSKLRVPGAELREALLPVGVIWGNLSLSPNLSLEAFYQYDHEETELEPPGTYFSTNDFVGDGGRFVYLGFGGLDDFIGDQPSPVGAVPRGADDRPEHGGQYGAALRAYLPDWNYSEVGFYFINYHSRLPIVNARTGTAAGAMAGNYPGSARYFISYPEDIRLFGASLNTELGNTGIALQGEISHRLDQPLQVDDVELLFAALGAQCGISPAACPLANQNQIGSFGFATDVPGHIERDVSQLQFTATKVLGPLLKANQGLLLAEVGITHVHDMPDKRDLRLDGPGTFISGNEALAAFHAPTAAGETESWTHFADATSWGYRLVGRLEYNNVFAGINLQPRIAWSHDVSGTTPAPITNFVEDRKAVTLGLKATYQQNWEADFSYTNFFGAGRHNLLNDRDFASFTLRYSF</sequence>
<evidence type="ECO:0000313" key="2">
    <source>
        <dbReference type="Proteomes" id="UP001204445"/>
    </source>
</evidence>
<dbReference type="Pfam" id="PF06980">
    <property type="entry name" value="DUF1302"/>
    <property type="match status" value="1"/>
</dbReference>
<gene>
    <name evidence="1" type="ORF">J2T55_000334</name>
</gene>
<protein>
    <recommendedName>
        <fullName evidence="3">DUF1302 domain-containing protein</fullName>
    </recommendedName>
</protein>
<comment type="caution">
    <text evidence="1">The sequence shown here is derived from an EMBL/GenBank/DDBJ whole genome shotgun (WGS) entry which is preliminary data.</text>
</comment>
<keyword evidence="2" id="KW-1185">Reference proteome</keyword>
<name>A0AAE3HKX1_9GAMM</name>
<accession>A0AAE3HKX1</accession>
<dbReference type="RefSeq" id="WP_259053844.1">
    <property type="nucleotide sequence ID" value="NZ_JANUCT010000002.1"/>
</dbReference>
<organism evidence="1 2">
    <name type="scientific">Methylohalomonas lacus</name>
    <dbReference type="NCBI Taxonomy" id="398773"/>
    <lineage>
        <taxon>Bacteria</taxon>
        <taxon>Pseudomonadati</taxon>
        <taxon>Pseudomonadota</taxon>
        <taxon>Gammaproteobacteria</taxon>
        <taxon>Methylohalomonadales</taxon>
        <taxon>Methylohalomonadaceae</taxon>
        <taxon>Methylohalomonas</taxon>
    </lineage>
</organism>